<dbReference type="Proteomes" id="UP001221413">
    <property type="component" value="Unassembled WGS sequence"/>
</dbReference>
<dbReference type="AlphaFoldDB" id="A0AAD6J4V3"/>
<reference evidence="1" key="1">
    <citation type="submission" date="2023-01" db="EMBL/GenBank/DDBJ databases">
        <title>The chitinases involved in constricting ring structure development in the nematode-trapping fungus Drechslerella dactyloides.</title>
        <authorList>
            <person name="Wang R."/>
            <person name="Zhang L."/>
            <person name="Tang P."/>
            <person name="Li S."/>
            <person name="Liang L."/>
        </authorList>
    </citation>
    <scope>NUCLEOTIDE SEQUENCE</scope>
    <source>
        <strain evidence="1">YMF1.00031</strain>
    </source>
</reference>
<gene>
    <name evidence="1" type="ORF">Dda_0762</name>
</gene>
<name>A0AAD6J4V3_DREDA</name>
<evidence type="ECO:0000313" key="2">
    <source>
        <dbReference type="Proteomes" id="UP001221413"/>
    </source>
</evidence>
<accession>A0AAD6J4V3</accession>
<comment type="caution">
    <text evidence="1">The sequence shown here is derived from an EMBL/GenBank/DDBJ whole genome shotgun (WGS) entry which is preliminary data.</text>
</comment>
<sequence>MTANMGAPNRREGDVSSRAAEPTRNVLFAAYVAPCRANVAKNMQVHPQIADSSINCFLLAAWLSHLQLAQPDISCFRATAPTPPDLILMDCVRTGRRISYSQNIVEGDQTAKPGPGSSRLAWRANREGRSRHDHPFAGCENGRKSDLGNSPVWLQPCHASRQIIANRERES</sequence>
<dbReference type="EMBL" id="JAQGDS010000001">
    <property type="protein sequence ID" value="KAJ6264613.1"/>
    <property type="molecule type" value="Genomic_DNA"/>
</dbReference>
<protein>
    <submittedName>
        <fullName evidence="1">Uncharacterized protein</fullName>
    </submittedName>
</protein>
<keyword evidence="2" id="KW-1185">Reference proteome</keyword>
<organism evidence="1 2">
    <name type="scientific">Drechslerella dactyloides</name>
    <name type="common">Nematode-trapping fungus</name>
    <name type="synonym">Arthrobotrys dactyloides</name>
    <dbReference type="NCBI Taxonomy" id="74499"/>
    <lineage>
        <taxon>Eukaryota</taxon>
        <taxon>Fungi</taxon>
        <taxon>Dikarya</taxon>
        <taxon>Ascomycota</taxon>
        <taxon>Pezizomycotina</taxon>
        <taxon>Orbiliomycetes</taxon>
        <taxon>Orbiliales</taxon>
        <taxon>Orbiliaceae</taxon>
        <taxon>Drechslerella</taxon>
    </lineage>
</organism>
<evidence type="ECO:0000313" key="1">
    <source>
        <dbReference type="EMBL" id="KAJ6264613.1"/>
    </source>
</evidence>
<proteinExistence type="predicted"/>